<dbReference type="Gene3D" id="3.40.720.10">
    <property type="entry name" value="Alkaline Phosphatase, subunit A"/>
    <property type="match status" value="1"/>
</dbReference>
<comment type="cofactor">
    <cofactor evidence="1">
        <name>Ca(2+)</name>
        <dbReference type="ChEBI" id="CHEBI:29108"/>
    </cofactor>
</comment>
<sequence>MTLRLLFSLTLFGAAVCWGDQPNVLFICIDDMRPQLGAYGHDYMITPNLDQLASEGRLFNHHYAQVPTCGPSRACMLTGKNLKKKSEISHPHLAQTLAGTAEPGSPETFIHHFKKNGYYTVGMGKISHSGSGWHIDKKTKKGAHELPHSWNEYLPDTGSRWGKQDQVHDYAYGKDRKADSMPPYECLELEDEDYPDGRLAQRAVNKLGELAESDQPVFMAVGFFKPHLPFAAPKKYWDLYDRAKIPLSPNPDLPDAVDSVFLHGSNEFFAQYPGGREKGGAGKRLSDDYAREIRHANFAAVTYMDAQVGKVLDQLKATGLDKNTIVVVWGDHGWHLGDHTIWGKHSTFERALNSLLLVKVPNIGKPGVAADGLVATIDIYPTLCELAGLQKPEGLAGESFVDVVNDPSNPGKPQVISYWRDILSMRTDRYRLALFNDGKEQRVMLFDHEADPNETRNVAEEYLEVVERLTALMKTNNRGFLPGLE</sequence>
<dbReference type="InterPro" id="IPR035874">
    <property type="entry name" value="IDS"/>
</dbReference>
<comment type="similarity">
    <text evidence="2">Belongs to the sulfatase family.</text>
</comment>
<organism evidence="8 9">
    <name type="scientific">Pontiella sulfatireligans</name>
    <dbReference type="NCBI Taxonomy" id="2750658"/>
    <lineage>
        <taxon>Bacteria</taxon>
        <taxon>Pseudomonadati</taxon>
        <taxon>Kiritimatiellota</taxon>
        <taxon>Kiritimatiellia</taxon>
        <taxon>Kiritimatiellales</taxon>
        <taxon>Pontiellaceae</taxon>
        <taxon>Pontiella</taxon>
    </lineage>
</organism>
<accession>A0A6C2UQG8</accession>
<name>A0A6C2UQG8_9BACT</name>
<keyword evidence="3" id="KW-0479">Metal-binding</keyword>
<dbReference type="PANTHER" id="PTHR45953:SF1">
    <property type="entry name" value="IDURONATE 2-SULFATASE"/>
    <property type="match status" value="1"/>
</dbReference>
<evidence type="ECO:0000256" key="4">
    <source>
        <dbReference type="ARBA" id="ARBA00022729"/>
    </source>
</evidence>
<keyword evidence="9" id="KW-1185">Reference proteome</keyword>
<evidence type="ECO:0000256" key="1">
    <source>
        <dbReference type="ARBA" id="ARBA00001913"/>
    </source>
</evidence>
<dbReference type="SUPFAM" id="SSF53649">
    <property type="entry name" value="Alkaline phosphatase-like"/>
    <property type="match status" value="1"/>
</dbReference>
<evidence type="ECO:0000256" key="3">
    <source>
        <dbReference type="ARBA" id="ARBA00022723"/>
    </source>
</evidence>
<dbReference type="Proteomes" id="UP000346198">
    <property type="component" value="Unassembled WGS sequence"/>
</dbReference>
<proteinExistence type="inferred from homology"/>
<evidence type="ECO:0000256" key="6">
    <source>
        <dbReference type="ARBA" id="ARBA00022837"/>
    </source>
</evidence>
<evidence type="ECO:0000313" key="9">
    <source>
        <dbReference type="Proteomes" id="UP000346198"/>
    </source>
</evidence>
<dbReference type="GO" id="GO:0004423">
    <property type="term" value="F:iduronate-2-sulfatase activity"/>
    <property type="evidence" value="ECO:0007669"/>
    <property type="project" value="InterPro"/>
</dbReference>
<dbReference type="GO" id="GO:0046872">
    <property type="term" value="F:metal ion binding"/>
    <property type="evidence" value="ECO:0007669"/>
    <property type="project" value="UniProtKB-KW"/>
</dbReference>
<evidence type="ECO:0000313" key="8">
    <source>
        <dbReference type="EMBL" id="VGO22458.1"/>
    </source>
</evidence>
<keyword evidence="4" id="KW-0732">Signal</keyword>
<protein>
    <submittedName>
        <fullName evidence="8">Choline-sulfatase</fullName>
    </submittedName>
</protein>
<dbReference type="InterPro" id="IPR017850">
    <property type="entry name" value="Alkaline_phosphatase_core_sf"/>
</dbReference>
<evidence type="ECO:0000256" key="2">
    <source>
        <dbReference type="ARBA" id="ARBA00008779"/>
    </source>
</evidence>
<gene>
    <name evidence="8" type="primary">betC_63</name>
    <name evidence="8" type="ORF">SCARR_04541</name>
</gene>
<dbReference type="AlphaFoldDB" id="A0A6C2UQG8"/>
<keyword evidence="6" id="KW-0106">Calcium</keyword>
<dbReference type="PROSITE" id="PS00523">
    <property type="entry name" value="SULFATASE_1"/>
    <property type="match status" value="1"/>
</dbReference>
<dbReference type="Pfam" id="PF00884">
    <property type="entry name" value="Sulfatase"/>
    <property type="match status" value="1"/>
</dbReference>
<dbReference type="PANTHER" id="PTHR45953">
    <property type="entry name" value="IDURONATE 2-SULFATASE"/>
    <property type="match status" value="1"/>
</dbReference>
<reference evidence="8 9" key="1">
    <citation type="submission" date="2019-04" db="EMBL/GenBank/DDBJ databases">
        <authorList>
            <person name="Van Vliet M D."/>
        </authorList>
    </citation>
    <scope>NUCLEOTIDE SEQUENCE [LARGE SCALE GENOMIC DNA]</scope>
    <source>
        <strain evidence="8 9">F21</strain>
    </source>
</reference>
<keyword evidence="5" id="KW-0378">Hydrolase</keyword>
<dbReference type="InterPro" id="IPR024607">
    <property type="entry name" value="Sulfatase_CS"/>
</dbReference>
<feature type="domain" description="Sulfatase N-terminal" evidence="7">
    <location>
        <begin position="22"/>
        <end position="388"/>
    </location>
</feature>
<evidence type="ECO:0000259" key="7">
    <source>
        <dbReference type="Pfam" id="PF00884"/>
    </source>
</evidence>
<dbReference type="CDD" id="cd16030">
    <property type="entry name" value="iduronate-2-sulfatase"/>
    <property type="match status" value="1"/>
</dbReference>
<dbReference type="EMBL" id="CAAHFH010000002">
    <property type="protein sequence ID" value="VGO22458.1"/>
    <property type="molecule type" value="Genomic_DNA"/>
</dbReference>
<dbReference type="InterPro" id="IPR000917">
    <property type="entry name" value="Sulfatase_N"/>
</dbReference>
<dbReference type="GO" id="GO:0005737">
    <property type="term" value="C:cytoplasm"/>
    <property type="evidence" value="ECO:0007669"/>
    <property type="project" value="TreeGrafter"/>
</dbReference>
<dbReference type="RefSeq" id="WP_136063837.1">
    <property type="nucleotide sequence ID" value="NZ_CAAHFH010000002.1"/>
</dbReference>
<evidence type="ECO:0000256" key="5">
    <source>
        <dbReference type="ARBA" id="ARBA00022801"/>
    </source>
</evidence>